<accession>A0AA37FFP3</accession>
<evidence type="ECO:0000256" key="2">
    <source>
        <dbReference type="SAM" id="SignalP"/>
    </source>
</evidence>
<feature type="signal peptide" evidence="2">
    <location>
        <begin position="1"/>
        <end position="35"/>
    </location>
</feature>
<feature type="compositionally biased region" description="Low complexity" evidence="1">
    <location>
        <begin position="103"/>
        <end position="112"/>
    </location>
</feature>
<feature type="compositionally biased region" description="Basic and acidic residues" evidence="1">
    <location>
        <begin position="113"/>
        <end position="126"/>
    </location>
</feature>
<comment type="caution">
    <text evidence="3">The sequence shown here is derived from an EMBL/GenBank/DDBJ whole genome shotgun (WGS) entry which is preliminary data.</text>
</comment>
<dbReference type="AlphaFoldDB" id="A0AA37FFP3"/>
<evidence type="ECO:0000313" key="3">
    <source>
        <dbReference type="EMBL" id="GHI47148.1"/>
    </source>
</evidence>
<protein>
    <recommendedName>
        <fullName evidence="5">Secreted protein</fullName>
    </recommendedName>
</protein>
<dbReference type="Pfam" id="PF19871">
    <property type="entry name" value="DUF6344"/>
    <property type="match status" value="1"/>
</dbReference>
<feature type="region of interest" description="Disordered" evidence="1">
    <location>
        <begin position="33"/>
        <end position="142"/>
    </location>
</feature>
<name>A0AA37FFP3_9ACTN</name>
<dbReference type="Proteomes" id="UP001051844">
    <property type="component" value="Unassembled WGS sequence"/>
</dbReference>
<keyword evidence="2" id="KW-0732">Signal</keyword>
<organism evidence="3 4">
    <name type="scientific">Streptomyces albidoflavus</name>
    <dbReference type="NCBI Taxonomy" id="1886"/>
    <lineage>
        <taxon>Bacteria</taxon>
        <taxon>Bacillati</taxon>
        <taxon>Actinomycetota</taxon>
        <taxon>Actinomycetes</taxon>
        <taxon>Kitasatosporales</taxon>
        <taxon>Streptomycetaceae</taxon>
        <taxon>Streptomyces</taxon>
        <taxon>Streptomyces albidoflavus group</taxon>
    </lineage>
</organism>
<feature type="compositionally biased region" description="Low complexity" evidence="1">
    <location>
        <begin position="50"/>
        <end position="59"/>
    </location>
</feature>
<sequence>MVILMASKAAHLWTVLVGAFLSLFAALGFSAPASATAPQAQPQPEPRPQSAPQQTPTAPCSAPADLTGTAPQWSLGLDRSMPPTMKQRITAEAHGSSPTCRSTVADAVVTPADADREPSDMTDRAAESLATPVRGSDHENPP</sequence>
<gene>
    <name evidence="3" type="ORF">ScoT_33220</name>
</gene>
<dbReference type="InterPro" id="IPR045925">
    <property type="entry name" value="DUF6344"/>
</dbReference>
<evidence type="ECO:0000256" key="1">
    <source>
        <dbReference type="SAM" id="MobiDB-lite"/>
    </source>
</evidence>
<evidence type="ECO:0000313" key="4">
    <source>
        <dbReference type="Proteomes" id="UP001051844"/>
    </source>
</evidence>
<reference evidence="3" key="1">
    <citation type="submission" date="2022-09" db="EMBL/GenBank/DDBJ databases">
        <title>Whole genome shotgun sequence of Streptomyces albidoflavus NBRC 12854.</title>
        <authorList>
            <person name="Komaki H."/>
            <person name="Tamura T."/>
        </authorList>
    </citation>
    <scope>NUCLEOTIDE SEQUENCE</scope>
    <source>
        <strain evidence="3">NBRC 12854</strain>
    </source>
</reference>
<feature type="chain" id="PRO_5041231970" description="Secreted protein" evidence="2">
    <location>
        <begin position="36"/>
        <end position="142"/>
    </location>
</feature>
<dbReference type="EMBL" id="BNDZ01000005">
    <property type="protein sequence ID" value="GHI47148.1"/>
    <property type="molecule type" value="Genomic_DNA"/>
</dbReference>
<evidence type="ECO:0008006" key="5">
    <source>
        <dbReference type="Google" id="ProtNLM"/>
    </source>
</evidence>
<proteinExistence type="predicted"/>